<comment type="caution">
    <text evidence="1">The sequence shown here is derived from an EMBL/GenBank/DDBJ whole genome shotgun (WGS) entry which is preliminary data.</text>
</comment>
<accession>A0ABS8W7J8</accession>
<sequence>MNSLPTNYITTFIIPPPGIANMLSFLRSDDYNQRVKELAYQELAIKYGINRNQADQLCQQNSEL</sequence>
<gene>
    <name evidence="1" type="ORF">K6Y31_05920</name>
</gene>
<proteinExistence type="predicted"/>
<protein>
    <submittedName>
        <fullName evidence="1">Uncharacterized protein</fullName>
    </submittedName>
</protein>
<evidence type="ECO:0000313" key="2">
    <source>
        <dbReference type="Proteomes" id="UP001201273"/>
    </source>
</evidence>
<keyword evidence="2" id="KW-1185">Reference proteome</keyword>
<evidence type="ECO:0000313" key="1">
    <source>
        <dbReference type="EMBL" id="MCE2594347.1"/>
    </source>
</evidence>
<dbReference type="RefSeq" id="WP_233051893.1">
    <property type="nucleotide sequence ID" value="NZ_JAIMJA010000004.1"/>
</dbReference>
<dbReference type="EMBL" id="JAIMJA010000004">
    <property type="protein sequence ID" value="MCE2594347.1"/>
    <property type="molecule type" value="Genomic_DNA"/>
</dbReference>
<name>A0ABS8W7J8_9GAMM</name>
<reference evidence="1 2" key="1">
    <citation type="journal article" date="2022" name="Environ. Microbiol. Rep.">
        <title>Eco-phylogenetic analyses reveal divergent evolution of vitamin B12 metabolism in the marine bacterial family 'Psychromonadaceae'.</title>
        <authorList>
            <person name="Jin X."/>
            <person name="Yang Y."/>
            <person name="Cao H."/>
            <person name="Gao B."/>
            <person name="Zhao Z."/>
        </authorList>
    </citation>
    <scope>NUCLEOTIDE SEQUENCE [LARGE SCALE GENOMIC DNA]</scope>
    <source>
        <strain evidence="1 2">MKS20</strain>
    </source>
</reference>
<dbReference type="Proteomes" id="UP001201273">
    <property type="component" value="Unassembled WGS sequence"/>
</dbReference>
<organism evidence="1 2">
    <name type="scientific">Motilimonas cestriensis</name>
    <dbReference type="NCBI Taxonomy" id="2742685"/>
    <lineage>
        <taxon>Bacteria</taxon>
        <taxon>Pseudomonadati</taxon>
        <taxon>Pseudomonadota</taxon>
        <taxon>Gammaproteobacteria</taxon>
        <taxon>Alteromonadales</taxon>
        <taxon>Alteromonadales genera incertae sedis</taxon>
        <taxon>Motilimonas</taxon>
    </lineage>
</organism>